<evidence type="ECO:0000256" key="2">
    <source>
        <dbReference type="ARBA" id="ARBA00023002"/>
    </source>
</evidence>
<keyword evidence="5" id="KW-1185">Reference proteome</keyword>
<dbReference type="OrthoDB" id="9798454at2"/>
<dbReference type="Proteomes" id="UP000254326">
    <property type="component" value="Unassembled WGS sequence"/>
</dbReference>
<dbReference type="GO" id="GO:0005829">
    <property type="term" value="C:cytosol"/>
    <property type="evidence" value="ECO:0007669"/>
    <property type="project" value="TreeGrafter"/>
</dbReference>
<dbReference type="RefSeq" id="WP_115466407.1">
    <property type="nucleotide sequence ID" value="NZ_QKRA01000001.1"/>
</dbReference>
<organism evidence="4 5">
    <name type="scientific">Marinomonas piezotolerans</name>
    <dbReference type="NCBI Taxonomy" id="2213058"/>
    <lineage>
        <taxon>Bacteria</taxon>
        <taxon>Pseudomonadati</taxon>
        <taxon>Pseudomonadota</taxon>
        <taxon>Gammaproteobacteria</taxon>
        <taxon>Oceanospirillales</taxon>
        <taxon>Oceanospirillaceae</taxon>
        <taxon>Marinomonas</taxon>
    </lineage>
</organism>
<dbReference type="InterPro" id="IPR003680">
    <property type="entry name" value="Flavodoxin_fold"/>
</dbReference>
<dbReference type="PANTHER" id="PTHR10204:SF34">
    <property type="entry name" value="NAD(P)H DEHYDROGENASE [QUINONE] 1 ISOFORM 1"/>
    <property type="match status" value="1"/>
</dbReference>
<dbReference type="InterPro" id="IPR051545">
    <property type="entry name" value="NAD(P)H_dehydrogenase_qn"/>
</dbReference>
<dbReference type="InterPro" id="IPR029039">
    <property type="entry name" value="Flavoprotein-like_sf"/>
</dbReference>
<comment type="caution">
    <text evidence="4">The sequence shown here is derived from an EMBL/GenBank/DDBJ whole genome shotgun (WGS) entry which is preliminary data.</text>
</comment>
<dbReference type="PANTHER" id="PTHR10204">
    <property type="entry name" value="NAD P H OXIDOREDUCTASE-RELATED"/>
    <property type="match status" value="1"/>
</dbReference>
<reference evidence="4 5" key="1">
    <citation type="submission" date="2018-06" db="EMBL/GenBank/DDBJ databases">
        <title>Marinomonas sp. YLB-05 draft genome sequence.</title>
        <authorList>
            <person name="Yu L."/>
            <person name="Tang X."/>
        </authorList>
    </citation>
    <scope>NUCLEOTIDE SEQUENCE [LARGE SCALE GENOMIC DNA]</scope>
    <source>
        <strain evidence="4 5">YLB-05</strain>
    </source>
</reference>
<evidence type="ECO:0000313" key="5">
    <source>
        <dbReference type="Proteomes" id="UP000254326"/>
    </source>
</evidence>
<name>A0A370UDI2_9GAMM</name>
<evidence type="ECO:0000259" key="3">
    <source>
        <dbReference type="Pfam" id="PF02525"/>
    </source>
</evidence>
<protein>
    <submittedName>
        <fullName evidence="4">Flavodoxin family protein</fullName>
    </submittedName>
</protein>
<feature type="domain" description="Flavodoxin-like fold" evidence="3">
    <location>
        <begin position="2"/>
        <end position="173"/>
    </location>
</feature>
<dbReference type="Pfam" id="PF02525">
    <property type="entry name" value="Flavodoxin_2"/>
    <property type="match status" value="1"/>
</dbReference>
<evidence type="ECO:0000256" key="1">
    <source>
        <dbReference type="ARBA" id="ARBA00006252"/>
    </source>
</evidence>
<keyword evidence="2" id="KW-0560">Oxidoreductase</keyword>
<dbReference type="EMBL" id="QKRA01000001">
    <property type="protein sequence ID" value="RDL45819.1"/>
    <property type="molecule type" value="Genomic_DNA"/>
</dbReference>
<comment type="similarity">
    <text evidence="1">Belongs to the NAD(P)H dehydrogenase (quinone) family.</text>
</comment>
<gene>
    <name evidence="4" type="ORF">DN730_01870</name>
</gene>
<dbReference type="AlphaFoldDB" id="A0A370UDI2"/>
<proteinExistence type="inferred from homology"/>
<dbReference type="SUPFAM" id="SSF52218">
    <property type="entry name" value="Flavoproteins"/>
    <property type="match status" value="1"/>
</dbReference>
<evidence type="ECO:0000313" key="4">
    <source>
        <dbReference type="EMBL" id="RDL45819.1"/>
    </source>
</evidence>
<accession>A0A370UDI2</accession>
<sequence length="192" mass="21921">MSKVLVINANPKNNSLCQAFADRYAMSASDKHDVKQINIADMSFELSLEQGYDKTQPLEPDLRHFQESLVWSDHIVIVTPVWWGSMPAKLKGLFDRSFLPNFAFKYIQGKSQPEKLLKGRTSELIITLDTPPIWYRYVQGDVIRKQLNTTILGFSGIKNKSTTYFGPVLSASDTKRKGWLDTIGQLPKRIRQ</sequence>
<dbReference type="GO" id="GO:0003955">
    <property type="term" value="F:NAD(P)H dehydrogenase (quinone) activity"/>
    <property type="evidence" value="ECO:0007669"/>
    <property type="project" value="TreeGrafter"/>
</dbReference>
<dbReference type="Gene3D" id="3.40.50.360">
    <property type="match status" value="1"/>
</dbReference>